<organism evidence="1 2">
    <name type="scientific">Senna tora</name>
    <dbReference type="NCBI Taxonomy" id="362788"/>
    <lineage>
        <taxon>Eukaryota</taxon>
        <taxon>Viridiplantae</taxon>
        <taxon>Streptophyta</taxon>
        <taxon>Embryophyta</taxon>
        <taxon>Tracheophyta</taxon>
        <taxon>Spermatophyta</taxon>
        <taxon>Magnoliopsida</taxon>
        <taxon>eudicotyledons</taxon>
        <taxon>Gunneridae</taxon>
        <taxon>Pentapetalae</taxon>
        <taxon>rosids</taxon>
        <taxon>fabids</taxon>
        <taxon>Fabales</taxon>
        <taxon>Fabaceae</taxon>
        <taxon>Caesalpinioideae</taxon>
        <taxon>Cassia clade</taxon>
        <taxon>Senna</taxon>
    </lineage>
</organism>
<accession>A0A834TI00</accession>
<evidence type="ECO:0000313" key="1">
    <source>
        <dbReference type="EMBL" id="KAF7821290.1"/>
    </source>
</evidence>
<reference evidence="1" key="1">
    <citation type="submission" date="2020-09" db="EMBL/GenBank/DDBJ databases">
        <title>Genome-Enabled Discovery of Anthraquinone Biosynthesis in Senna tora.</title>
        <authorList>
            <person name="Kang S.-H."/>
            <person name="Pandey R.P."/>
            <person name="Lee C.-M."/>
            <person name="Sim J.-S."/>
            <person name="Jeong J.-T."/>
            <person name="Choi B.-S."/>
            <person name="Jung M."/>
            <person name="Ginzburg D."/>
            <person name="Zhao K."/>
            <person name="Won S.Y."/>
            <person name="Oh T.-J."/>
            <person name="Yu Y."/>
            <person name="Kim N.-H."/>
            <person name="Lee O.R."/>
            <person name="Lee T.-H."/>
            <person name="Bashyal P."/>
            <person name="Kim T.-S."/>
            <person name="Lee W.-H."/>
            <person name="Kawkins C."/>
            <person name="Kim C.-K."/>
            <person name="Kim J.S."/>
            <person name="Ahn B.O."/>
            <person name="Rhee S.Y."/>
            <person name="Sohng J.K."/>
        </authorList>
    </citation>
    <scope>NUCLEOTIDE SEQUENCE</scope>
    <source>
        <tissue evidence="1">Leaf</tissue>
    </source>
</reference>
<sequence length="42" mass="4405">MESCGVGVVGGLRGSMGNNEDNNGSVKRFLKYMAIEVSLGDI</sequence>
<proteinExistence type="predicted"/>
<evidence type="ECO:0000313" key="2">
    <source>
        <dbReference type="Proteomes" id="UP000634136"/>
    </source>
</evidence>
<name>A0A834TI00_9FABA</name>
<dbReference type="EMBL" id="JAAIUW010000008">
    <property type="protein sequence ID" value="KAF7821290.1"/>
    <property type="molecule type" value="Genomic_DNA"/>
</dbReference>
<keyword evidence="2" id="KW-1185">Reference proteome</keyword>
<protein>
    <submittedName>
        <fullName evidence="1">Uncharacterized protein</fullName>
    </submittedName>
</protein>
<dbReference type="Proteomes" id="UP000634136">
    <property type="component" value="Unassembled WGS sequence"/>
</dbReference>
<dbReference type="AlphaFoldDB" id="A0A834TI00"/>
<comment type="caution">
    <text evidence="1">The sequence shown here is derived from an EMBL/GenBank/DDBJ whole genome shotgun (WGS) entry which is preliminary data.</text>
</comment>
<gene>
    <name evidence="1" type="ORF">G2W53_026745</name>
</gene>